<accession>M7CMJ8</accession>
<dbReference type="EMBL" id="KB473078">
    <property type="protein sequence ID" value="EMP42457.1"/>
    <property type="molecule type" value="Genomic_DNA"/>
</dbReference>
<evidence type="ECO:0000256" key="1">
    <source>
        <dbReference type="SAM" id="MobiDB-lite"/>
    </source>
</evidence>
<gene>
    <name evidence="2" type="ORF">UY3_00296</name>
</gene>
<name>M7CMJ8_CHEMY</name>
<sequence length="120" mass="13590">MKAHATEDPERVKAPAEPERMKAHAAEELERMKAPTELECMKAHAAEELECVKAPTAEDPERRRNSLVVMTANEKVRQGRYKSTPKGKELKRLDLMVRKADSNSPLQMHIANEQALNMTL</sequence>
<dbReference type="AlphaFoldDB" id="M7CMJ8"/>
<proteinExistence type="predicted"/>
<organism evidence="2 3">
    <name type="scientific">Chelonia mydas</name>
    <name type="common">Green sea-turtle</name>
    <name type="synonym">Chelonia agassizi</name>
    <dbReference type="NCBI Taxonomy" id="8469"/>
    <lineage>
        <taxon>Eukaryota</taxon>
        <taxon>Metazoa</taxon>
        <taxon>Chordata</taxon>
        <taxon>Craniata</taxon>
        <taxon>Vertebrata</taxon>
        <taxon>Euteleostomi</taxon>
        <taxon>Archelosauria</taxon>
        <taxon>Testudinata</taxon>
        <taxon>Testudines</taxon>
        <taxon>Cryptodira</taxon>
        <taxon>Durocryptodira</taxon>
        <taxon>Americhelydia</taxon>
        <taxon>Chelonioidea</taxon>
        <taxon>Cheloniidae</taxon>
        <taxon>Chelonia</taxon>
    </lineage>
</organism>
<evidence type="ECO:0000313" key="3">
    <source>
        <dbReference type="Proteomes" id="UP000031443"/>
    </source>
</evidence>
<evidence type="ECO:0000313" key="2">
    <source>
        <dbReference type="EMBL" id="EMP42457.1"/>
    </source>
</evidence>
<feature type="region of interest" description="Disordered" evidence="1">
    <location>
        <begin position="1"/>
        <end position="20"/>
    </location>
</feature>
<reference evidence="3" key="1">
    <citation type="journal article" date="2013" name="Nat. Genet.">
        <title>The draft genomes of soft-shell turtle and green sea turtle yield insights into the development and evolution of the turtle-specific body plan.</title>
        <authorList>
            <person name="Wang Z."/>
            <person name="Pascual-Anaya J."/>
            <person name="Zadissa A."/>
            <person name="Li W."/>
            <person name="Niimura Y."/>
            <person name="Huang Z."/>
            <person name="Li C."/>
            <person name="White S."/>
            <person name="Xiong Z."/>
            <person name="Fang D."/>
            <person name="Wang B."/>
            <person name="Ming Y."/>
            <person name="Chen Y."/>
            <person name="Zheng Y."/>
            <person name="Kuraku S."/>
            <person name="Pignatelli M."/>
            <person name="Herrero J."/>
            <person name="Beal K."/>
            <person name="Nozawa M."/>
            <person name="Li Q."/>
            <person name="Wang J."/>
            <person name="Zhang H."/>
            <person name="Yu L."/>
            <person name="Shigenobu S."/>
            <person name="Wang J."/>
            <person name="Liu J."/>
            <person name="Flicek P."/>
            <person name="Searle S."/>
            <person name="Wang J."/>
            <person name="Kuratani S."/>
            <person name="Yin Y."/>
            <person name="Aken B."/>
            <person name="Zhang G."/>
            <person name="Irie N."/>
        </authorList>
    </citation>
    <scope>NUCLEOTIDE SEQUENCE [LARGE SCALE GENOMIC DNA]</scope>
</reference>
<protein>
    <submittedName>
        <fullName evidence="2">Uncharacterized protein</fullName>
    </submittedName>
</protein>
<dbReference type="Proteomes" id="UP000031443">
    <property type="component" value="Unassembled WGS sequence"/>
</dbReference>
<keyword evidence="3" id="KW-1185">Reference proteome</keyword>